<proteinExistence type="predicted"/>
<name>A0A7Y7QZ34_9SPHN</name>
<dbReference type="InterPro" id="IPR050595">
    <property type="entry name" value="Bact_response_regulator"/>
</dbReference>
<dbReference type="GO" id="GO:0000160">
    <property type="term" value="P:phosphorelay signal transduction system"/>
    <property type="evidence" value="ECO:0007669"/>
    <property type="project" value="InterPro"/>
</dbReference>
<dbReference type="SUPFAM" id="SSF52172">
    <property type="entry name" value="CheY-like"/>
    <property type="match status" value="1"/>
</dbReference>
<dbReference type="EMBL" id="JABEOV010000038">
    <property type="protein sequence ID" value="NNG55580.1"/>
    <property type="molecule type" value="Genomic_DNA"/>
</dbReference>
<accession>A0A7Y7QZ34</accession>
<feature type="domain" description="Response regulatory" evidence="3">
    <location>
        <begin position="3"/>
        <end position="114"/>
    </location>
</feature>
<organism evidence="5 6">
    <name type="scientific">Sphingomonas sanguinis</name>
    <dbReference type="NCBI Taxonomy" id="33051"/>
    <lineage>
        <taxon>Bacteria</taxon>
        <taxon>Pseudomonadati</taxon>
        <taxon>Pseudomonadota</taxon>
        <taxon>Alphaproteobacteria</taxon>
        <taxon>Sphingomonadales</taxon>
        <taxon>Sphingomonadaceae</taxon>
        <taxon>Sphingomonas</taxon>
    </lineage>
</organism>
<evidence type="ECO:0000256" key="2">
    <source>
        <dbReference type="PROSITE-ProRule" id="PRU00169"/>
    </source>
</evidence>
<dbReference type="Pfam" id="PF00072">
    <property type="entry name" value="Response_reg"/>
    <property type="match status" value="1"/>
</dbReference>
<dbReference type="GeneID" id="78488088"/>
<dbReference type="Gene3D" id="3.40.50.2300">
    <property type="match status" value="1"/>
</dbReference>
<sequence>MCHVLIIEDEPFIAMSIQVMLEEEGATSFDFAVTEQDAVAAAMAHRPELITSDVKLVEGTGPMAVAQIHERLGTLPVIFISATPGECKPCDPPGIILSKPLRERDLKDAFHKIGMCQSG</sequence>
<dbReference type="RefSeq" id="WP_061781519.1">
    <property type="nucleotide sequence ID" value="NZ_JABEOV010000038.1"/>
</dbReference>
<keyword evidence="1 2" id="KW-0597">Phosphoprotein</keyword>
<evidence type="ECO:0000256" key="1">
    <source>
        <dbReference type="ARBA" id="ARBA00022553"/>
    </source>
</evidence>
<dbReference type="PANTHER" id="PTHR44591">
    <property type="entry name" value="STRESS RESPONSE REGULATOR PROTEIN 1"/>
    <property type="match status" value="1"/>
</dbReference>
<evidence type="ECO:0000313" key="7">
    <source>
        <dbReference type="Proteomes" id="UP000557656"/>
    </source>
</evidence>
<evidence type="ECO:0000259" key="3">
    <source>
        <dbReference type="PROSITE" id="PS50110"/>
    </source>
</evidence>
<dbReference type="EMBL" id="JABYQV010000039">
    <property type="protein sequence ID" value="NVP33412.1"/>
    <property type="molecule type" value="Genomic_DNA"/>
</dbReference>
<evidence type="ECO:0000313" key="5">
    <source>
        <dbReference type="EMBL" id="NVP33412.1"/>
    </source>
</evidence>
<dbReference type="InterPro" id="IPR011006">
    <property type="entry name" value="CheY-like_superfamily"/>
</dbReference>
<reference evidence="6 7" key="1">
    <citation type="submission" date="2020-05" db="EMBL/GenBank/DDBJ databases">
        <title>Draft Genome Sequences of Sphingomonas sp. Isolated from the International Space Station.</title>
        <authorList>
            <person name="Bijlani S."/>
            <person name="Singh N.K."/>
            <person name="Mason C.E."/>
            <person name="Wang C.C."/>
            <person name="Venkateswaran K."/>
        </authorList>
    </citation>
    <scope>NUCLEOTIDE SEQUENCE [LARGE SCALE GENOMIC DNA]</scope>
    <source>
        <strain evidence="4 7">IIF7SW-B5</strain>
        <strain evidence="5">ISS-IIF7SWP</strain>
    </source>
</reference>
<dbReference type="PANTHER" id="PTHR44591:SF23">
    <property type="entry name" value="CHEY SUBFAMILY"/>
    <property type="match status" value="1"/>
</dbReference>
<evidence type="ECO:0000313" key="4">
    <source>
        <dbReference type="EMBL" id="NNG55580.1"/>
    </source>
</evidence>
<dbReference type="InterPro" id="IPR001789">
    <property type="entry name" value="Sig_transdc_resp-reg_receiver"/>
</dbReference>
<keyword evidence="7" id="KW-1185">Reference proteome</keyword>
<dbReference type="AlphaFoldDB" id="A0A7Y7QZ34"/>
<gene>
    <name evidence="4" type="ORF">HKX05_19750</name>
    <name evidence="5" type="ORF">HLV41_20460</name>
</gene>
<protein>
    <submittedName>
        <fullName evidence="5">Response regulator</fullName>
    </submittedName>
</protein>
<dbReference type="PROSITE" id="PS50110">
    <property type="entry name" value="RESPONSE_REGULATORY"/>
    <property type="match status" value="1"/>
</dbReference>
<dbReference type="Proteomes" id="UP000557656">
    <property type="component" value="Unassembled WGS sequence"/>
</dbReference>
<comment type="caution">
    <text evidence="5">The sequence shown here is derived from an EMBL/GenBank/DDBJ whole genome shotgun (WGS) entry which is preliminary data.</text>
</comment>
<dbReference type="Proteomes" id="UP000531581">
    <property type="component" value="Unassembled WGS sequence"/>
</dbReference>
<feature type="modified residue" description="4-aspartylphosphate" evidence="2">
    <location>
        <position position="53"/>
    </location>
</feature>
<dbReference type="SMART" id="SM00448">
    <property type="entry name" value="REC"/>
    <property type="match status" value="1"/>
</dbReference>
<evidence type="ECO:0000313" key="6">
    <source>
        <dbReference type="Proteomes" id="UP000531581"/>
    </source>
</evidence>